<gene>
    <name evidence="2" type="ordered locus">LS215_0421</name>
</gene>
<evidence type="ECO:0000313" key="3">
    <source>
        <dbReference type="Proteomes" id="UP000001747"/>
    </source>
</evidence>
<dbReference type="InterPro" id="IPR012348">
    <property type="entry name" value="RNR-like"/>
</dbReference>
<dbReference type="Proteomes" id="UP000001747">
    <property type="component" value="Chromosome"/>
</dbReference>
<dbReference type="RefSeq" id="WP_012712977.1">
    <property type="nucleotide sequence ID" value="NC_012589.1"/>
</dbReference>
<name>C3ML26_SACI2</name>
<dbReference type="GeneID" id="7798581"/>
<dbReference type="KEGG" id="sis:LS215_0421"/>
<dbReference type="EMBL" id="CP001399">
    <property type="protein sequence ID" value="ACP34551.1"/>
    <property type="molecule type" value="Genomic_DNA"/>
</dbReference>
<dbReference type="HOGENOM" id="CLU_896079_0_0_2"/>
<proteinExistence type="predicted"/>
<evidence type="ECO:0000259" key="1">
    <source>
        <dbReference type="Pfam" id="PF04945"/>
    </source>
</evidence>
<feature type="domain" description="YHS" evidence="1">
    <location>
        <begin position="199"/>
        <end position="241"/>
    </location>
</feature>
<dbReference type="Gene3D" id="1.10.620.20">
    <property type="entry name" value="Ribonucleotide Reductase, subunit A"/>
    <property type="match status" value="1"/>
</dbReference>
<reference evidence="2 3" key="1">
    <citation type="journal article" date="2009" name="Proc. Natl. Acad. Sci. U.S.A.">
        <title>Biogeography of the Sulfolobus islandicus pan-genome.</title>
        <authorList>
            <person name="Reno M.L."/>
            <person name="Held N.L."/>
            <person name="Fields C.J."/>
            <person name="Burke P.V."/>
            <person name="Whitaker R.J."/>
        </authorList>
    </citation>
    <scope>NUCLEOTIDE SEQUENCE [LARGE SCALE GENOMIC DNA]</scope>
    <source>
        <strain evidence="3">L.S.2.15 / Lassen #1</strain>
    </source>
</reference>
<dbReference type="Pfam" id="PF04945">
    <property type="entry name" value="YHS"/>
    <property type="match status" value="1"/>
</dbReference>
<dbReference type="SUPFAM" id="SSF47240">
    <property type="entry name" value="Ferritin-like"/>
    <property type="match status" value="1"/>
</dbReference>
<accession>C3ML26</accession>
<dbReference type="InterPro" id="IPR007029">
    <property type="entry name" value="YHS_dom"/>
</dbReference>
<protein>
    <submittedName>
        <fullName evidence="2">YHS domain protein</fullName>
    </submittedName>
</protein>
<dbReference type="OrthoDB" id="38012at2157"/>
<sequence length="312" mass="36820">MTMSREGGLGQTRGEVKQALSNVSEGLMKNYRNTVEFAVRMREKGPAYKEAGEYLIAKGFWLSLRLIGALTGVSMDYLTPLDARIMSYKEFITEWVGAQFKRLLEDYGIRLPWYWQWFELELDHWHHNFIIGLYTWRRTLNVAFRGPTPDERKWLNEKYPHWEKFFGRVWDLYIKKIIDGQIPLPLTAVHLCTVCQVPIQAPVNGKYLRIYLKEYKGKIYTFDSPACLWIFDQEPDRYAGRRTYTQRVLEGMIQFTEEAYKDPKRLLEEVIWNMGQTEEGEAGLDPTDGAYALLYKEKDQDFLNRIKKYTEG</sequence>
<evidence type="ECO:0000313" key="2">
    <source>
        <dbReference type="EMBL" id="ACP34551.1"/>
    </source>
</evidence>
<dbReference type="InterPro" id="IPR009078">
    <property type="entry name" value="Ferritin-like_SF"/>
</dbReference>
<organism evidence="2 3">
    <name type="scientific">Saccharolobus islandicus (strain L.S.2.15 / Lassen #1)</name>
    <name type="common">Sulfolobus islandicus</name>
    <dbReference type="NCBI Taxonomy" id="429572"/>
    <lineage>
        <taxon>Archaea</taxon>
        <taxon>Thermoproteota</taxon>
        <taxon>Thermoprotei</taxon>
        <taxon>Sulfolobales</taxon>
        <taxon>Sulfolobaceae</taxon>
        <taxon>Saccharolobus</taxon>
    </lineage>
</organism>
<dbReference type="AlphaFoldDB" id="C3ML26"/>
<dbReference type="GO" id="GO:0016491">
    <property type="term" value="F:oxidoreductase activity"/>
    <property type="evidence" value="ECO:0007669"/>
    <property type="project" value="InterPro"/>
</dbReference>